<organism evidence="4 5">
    <name type="scientific">Flaviaesturariibacter amylovorans</name>
    <dbReference type="NCBI Taxonomy" id="1084520"/>
    <lineage>
        <taxon>Bacteria</taxon>
        <taxon>Pseudomonadati</taxon>
        <taxon>Bacteroidota</taxon>
        <taxon>Chitinophagia</taxon>
        <taxon>Chitinophagales</taxon>
        <taxon>Chitinophagaceae</taxon>
        <taxon>Flaviaestuariibacter</taxon>
    </lineage>
</organism>
<reference evidence="5" key="1">
    <citation type="journal article" date="2019" name="Int. J. Syst. Evol. Microbiol.">
        <title>The Global Catalogue of Microorganisms (GCM) 10K type strain sequencing project: providing services to taxonomists for standard genome sequencing and annotation.</title>
        <authorList>
            <consortium name="The Broad Institute Genomics Platform"/>
            <consortium name="The Broad Institute Genome Sequencing Center for Infectious Disease"/>
            <person name="Wu L."/>
            <person name="Ma J."/>
        </authorList>
    </citation>
    <scope>NUCLEOTIDE SEQUENCE [LARGE SCALE GENOMIC DNA]</scope>
    <source>
        <strain evidence="5">JCM 17919</strain>
    </source>
</reference>
<dbReference type="Proteomes" id="UP001501725">
    <property type="component" value="Unassembled WGS sequence"/>
</dbReference>
<dbReference type="Gene3D" id="3.40.30.10">
    <property type="entry name" value="Glutaredoxin"/>
    <property type="match status" value="1"/>
</dbReference>
<gene>
    <name evidence="4" type="ORF">GCM10023184_16690</name>
</gene>
<dbReference type="InterPro" id="IPR036249">
    <property type="entry name" value="Thioredoxin-like_sf"/>
</dbReference>
<feature type="chain" id="PRO_5047516414" description="Thioredoxin domain-containing protein" evidence="2">
    <location>
        <begin position="24"/>
        <end position="186"/>
    </location>
</feature>
<protein>
    <recommendedName>
        <fullName evidence="3">Thioredoxin domain-containing protein</fullName>
    </recommendedName>
</protein>
<evidence type="ECO:0000313" key="5">
    <source>
        <dbReference type="Proteomes" id="UP001501725"/>
    </source>
</evidence>
<feature type="signal peptide" evidence="2">
    <location>
        <begin position="1"/>
        <end position="23"/>
    </location>
</feature>
<dbReference type="PROSITE" id="PS00194">
    <property type="entry name" value="THIOREDOXIN_1"/>
    <property type="match status" value="1"/>
</dbReference>
<evidence type="ECO:0000256" key="1">
    <source>
        <dbReference type="ARBA" id="ARBA00023284"/>
    </source>
</evidence>
<evidence type="ECO:0000256" key="2">
    <source>
        <dbReference type="SAM" id="SignalP"/>
    </source>
</evidence>
<dbReference type="RefSeq" id="WP_345255020.1">
    <property type="nucleotide sequence ID" value="NZ_BAABGY010000006.1"/>
</dbReference>
<keyword evidence="2" id="KW-0732">Signal</keyword>
<keyword evidence="1" id="KW-0676">Redox-active center</keyword>
<dbReference type="Pfam" id="PF13899">
    <property type="entry name" value="Thioredoxin_7"/>
    <property type="match status" value="1"/>
</dbReference>
<proteinExistence type="predicted"/>
<name>A0ABP8GNQ5_9BACT</name>
<evidence type="ECO:0000259" key="3">
    <source>
        <dbReference type="PROSITE" id="PS51352"/>
    </source>
</evidence>
<dbReference type="SUPFAM" id="SSF52833">
    <property type="entry name" value="Thioredoxin-like"/>
    <property type="match status" value="1"/>
</dbReference>
<feature type="domain" description="Thioredoxin" evidence="3">
    <location>
        <begin position="19"/>
        <end position="165"/>
    </location>
</feature>
<sequence length="186" mass="20585">MRCLSFLLLVSFLLVGDPTRAQHAALPVAATTAAPPTADEVLKEARRVAAKEGKNVLILFHASWCGWCHKMQRAMEEPAMKPLFEQHFVIRWLTVYESPNKKALENPGAEDLLKKHKGADLGIPYFLVFDAKGALLGDSQRAPGENVGCPAQDNEVAHFIGLLRRTTRLTPAELAAIEDRFKKNKS</sequence>
<keyword evidence="5" id="KW-1185">Reference proteome</keyword>
<dbReference type="InterPro" id="IPR017937">
    <property type="entry name" value="Thioredoxin_CS"/>
</dbReference>
<evidence type="ECO:0000313" key="4">
    <source>
        <dbReference type="EMBL" id="GAA4327418.1"/>
    </source>
</evidence>
<dbReference type="InterPro" id="IPR013766">
    <property type="entry name" value="Thioredoxin_domain"/>
</dbReference>
<dbReference type="EMBL" id="BAABGY010000006">
    <property type="protein sequence ID" value="GAA4327418.1"/>
    <property type="molecule type" value="Genomic_DNA"/>
</dbReference>
<accession>A0ABP8GNQ5</accession>
<dbReference type="PROSITE" id="PS51352">
    <property type="entry name" value="THIOREDOXIN_2"/>
    <property type="match status" value="1"/>
</dbReference>
<comment type="caution">
    <text evidence="4">The sequence shown here is derived from an EMBL/GenBank/DDBJ whole genome shotgun (WGS) entry which is preliminary data.</text>
</comment>